<sequence>MATFLDPRFKTRYMSTEKLEDIKVRAASETEALLVENTALGESPLAEDHTDREKEAATAPQSAKKPKKSVGSLFKKTNSAPASCSQRQITEQELNSYILAMAADQSVSKPNITVECRRNNISLSCSSIRGMK</sequence>
<feature type="region of interest" description="Disordered" evidence="1">
    <location>
        <begin position="36"/>
        <end position="87"/>
    </location>
</feature>
<dbReference type="Proteomes" id="UP001221898">
    <property type="component" value="Unassembled WGS sequence"/>
</dbReference>
<feature type="compositionally biased region" description="Basic and acidic residues" evidence="1">
    <location>
        <begin position="46"/>
        <end position="56"/>
    </location>
</feature>
<evidence type="ECO:0000256" key="1">
    <source>
        <dbReference type="SAM" id="MobiDB-lite"/>
    </source>
</evidence>
<feature type="compositionally biased region" description="Polar residues" evidence="1">
    <location>
        <begin position="75"/>
        <end position="87"/>
    </location>
</feature>
<organism evidence="2 3">
    <name type="scientific">Aldrovandia affinis</name>
    <dbReference type="NCBI Taxonomy" id="143900"/>
    <lineage>
        <taxon>Eukaryota</taxon>
        <taxon>Metazoa</taxon>
        <taxon>Chordata</taxon>
        <taxon>Craniata</taxon>
        <taxon>Vertebrata</taxon>
        <taxon>Euteleostomi</taxon>
        <taxon>Actinopterygii</taxon>
        <taxon>Neopterygii</taxon>
        <taxon>Teleostei</taxon>
        <taxon>Notacanthiformes</taxon>
        <taxon>Halosauridae</taxon>
        <taxon>Aldrovandia</taxon>
    </lineage>
</organism>
<accession>A0AAD7R4F4</accession>
<gene>
    <name evidence="2" type="ORF">AAFF_G00396700</name>
</gene>
<protein>
    <submittedName>
        <fullName evidence="2">Uncharacterized protein</fullName>
    </submittedName>
</protein>
<comment type="caution">
    <text evidence="2">The sequence shown here is derived from an EMBL/GenBank/DDBJ whole genome shotgun (WGS) entry which is preliminary data.</text>
</comment>
<name>A0AAD7R4F4_9TELE</name>
<proteinExistence type="predicted"/>
<evidence type="ECO:0000313" key="2">
    <source>
        <dbReference type="EMBL" id="KAJ8362100.1"/>
    </source>
</evidence>
<keyword evidence="3" id="KW-1185">Reference proteome</keyword>
<dbReference type="EMBL" id="JAINUG010000764">
    <property type="protein sequence ID" value="KAJ8362100.1"/>
    <property type="molecule type" value="Genomic_DNA"/>
</dbReference>
<evidence type="ECO:0000313" key="3">
    <source>
        <dbReference type="Proteomes" id="UP001221898"/>
    </source>
</evidence>
<dbReference type="AlphaFoldDB" id="A0AAD7R4F4"/>
<reference evidence="2" key="1">
    <citation type="journal article" date="2023" name="Science">
        <title>Genome structures resolve the early diversification of teleost fishes.</title>
        <authorList>
            <person name="Parey E."/>
            <person name="Louis A."/>
            <person name="Montfort J."/>
            <person name="Bouchez O."/>
            <person name="Roques C."/>
            <person name="Iampietro C."/>
            <person name="Lluch J."/>
            <person name="Castinel A."/>
            <person name="Donnadieu C."/>
            <person name="Desvignes T."/>
            <person name="Floi Bucao C."/>
            <person name="Jouanno E."/>
            <person name="Wen M."/>
            <person name="Mejri S."/>
            <person name="Dirks R."/>
            <person name="Jansen H."/>
            <person name="Henkel C."/>
            <person name="Chen W.J."/>
            <person name="Zahm M."/>
            <person name="Cabau C."/>
            <person name="Klopp C."/>
            <person name="Thompson A.W."/>
            <person name="Robinson-Rechavi M."/>
            <person name="Braasch I."/>
            <person name="Lecointre G."/>
            <person name="Bobe J."/>
            <person name="Postlethwait J.H."/>
            <person name="Berthelot C."/>
            <person name="Roest Crollius H."/>
            <person name="Guiguen Y."/>
        </authorList>
    </citation>
    <scope>NUCLEOTIDE SEQUENCE</scope>
    <source>
        <strain evidence="2">NC1722</strain>
    </source>
</reference>